<keyword evidence="1" id="KW-0479">Metal-binding</keyword>
<keyword evidence="8" id="KW-1185">Reference proteome</keyword>
<dbReference type="PANTHER" id="PTHR23111">
    <property type="entry name" value="ZINC FINGER PROTEIN"/>
    <property type="match status" value="1"/>
</dbReference>
<comment type="caution">
    <text evidence="7">The sequence shown here is derived from an EMBL/GenBank/DDBJ whole genome shotgun (WGS) entry which is preliminary data.</text>
</comment>
<feature type="compositionally biased region" description="Basic and acidic residues" evidence="5">
    <location>
        <begin position="821"/>
        <end position="856"/>
    </location>
</feature>
<protein>
    <recommendedName>
        <fullName evidence="6">RanBP2-type domain-containing protein</fullName>
    </recommendedName>
</protein>
<keyword evidence="3" id="KW-0862">Zinc</keyword>
<feature type="compositionally biased region" description="Basic and acidic residues" evidence="5">
    <location>
        <begin position="726"/>
        <end position="762"/>
    </location>
</feature>
<feature type="compositionally biased region" description="Polar residues" evidence="5">
    <location>
        <begin position="669"/>
        <end position="678"/>
    </location>
</feature>
<feature type="compositionally biased region" description="Basic and acidic residues" evidence="5">
    <location>
        <begin position="631"/>
        <end position="645"/>
    </location>
</feature>
<dbReference type="Proteomes" id="UP000036987">
    <property type="component" value="Unassembled WGS sequence"/>
</dbReference>
<dbReference type="PANTHER" id="PTHR23111:SF29">
    <property type="entry name" value="OS07G0404300 PROTEIN"/>
    <property type="match status" value="1"/>
</dbReference>
<proteinExistence type="predicted"/>
<feature type="compositionally biased region" description="Basic and acidic residues" evidence="5">
    <location>
        <begin position="569"/>
        <end position="581"/>
    </location>
</feature>
<dbReference type="Pfam" id="PF00641">
    <property type="entry name" value="Zn_ribbon_RanBP"/>
    <property type="match status" value="2"/>
</dbReference>
<sequence length="924" mass="105559">MVISHLLRLKTSTSAKTLISYLSTKTLILRPTFCTSVSYLDDVASPVSVSPPVDSKPTLSSRMTFVFDQIDAIHRQRSESNDTSKDEALQQIRAWRHSKQKQEEQAVKDGGEESVGNVIRKEVEMVHPWPEWIEFMERLLQQNYFDHKRFHETGLVENAPHIDLGNVSGGHVDEELGSEFWRDWASVCTACKNFGHDRFDILRSLSRKDIQVLVSHGCPSLDGKVIQSSKLLRKLAHVNEGDVCSACSLRSTCKKGFLLVPKEDEARTLDVVRVLLTFGFDSINGLVQNKPLTKLKSVKMVIRKLLHQIVKLSSVPIDPNLPRPVIKKPIPKVKQAPPLPKKRVGRDDVEMKKGDWLCEKCDFMNFAKNAICLQCDAKRPKRQLLPGEWECPQCNFLNYRRNMECFHCECKRPHDEFMESQSHAKKHEPRVGPPGNLRAPNVSDAWNFDFDENESDGADVAAFEFADPPRRGEGASLNAEPHGETSRRWSDDHVDYDKMPRNHEGSRQFVDSNDRNPHPHASRIGFDDFDDEEDDVDSYEIDMESDYKTSVARKNFSEFENESEAEEFNDIRHRQDAKQSIDDSDGDMMGFDSEVNIPDFPSLKTRRNRDISYGSEDDVNLNSDSDGDFSTETRRRSRKISDRKQNLSSDRMSGSRSAFENADAVRQSRGAQRNNQGLNRDDFSSRTGSNDKTRWDSGFEDNNFSGYTKHNRRGDTGTFKRPSRRLGFDRRGDADSDDRPRWGSKFEDSDFSGRMEHNRSDDAGSYNRPSRDSGFDRKSDAGNDDIPRRGSKFEDNDFSGLMEHNRSGDAVSYNRSSRGSGFDRRGGTRSNDRPRRNSGFEDSDFSGRTEYNRRSDTGGFNQSSRGLGFDRRGAKGSSDRHRLESDRSGGRRGCDSTGFDRPFREVRSIRSRSDERPYRRINER</sequence>
<dbReference type="InterPro" id="IPR001876">
    <property type="entry name" value="Znf_RanBP2"/>
</dbReference>
<feature type="region of interest" description="Disordered" evidence="5">
    <location>
        <begin position="558"/>
        <end position="924"/>
    </location>
</feature>
<feature type="compositionally biased region" description="Basic and acidic residues" evidence="5">
    <location>
        <begin position="868"/>
        <end position="894"/>
    </location>
</feature>
<feature type="compositionally biased region" description="Basic and acidic residues" evidence="5">
    <location>
        <begin position="901"/>
        <end position="924"/>
    </location>
</feature>
<evidence type="ECO:0000256" key="5">
    <source>
        <dbReference type="SAM" id="MobiDB-lite"/>
    </source>
</evidence>
<evidence type="ECO:0000259" key="6">
    <source>
        <dbReference type="PROSITE" id="PS50199"/>
    </source>
</evidence>
<evidence type="ECO:0000313" key="7">
    <source>
        <dbReference type="EMBL" id="KMZ72988.1"/>
    </source>
</evidence>
<keyword evidence="2 4" id="KW-0863">Zinc-finger</keyword>
<dbReference type="Gene3D" id="4.10.1060.10">
    <property type="entry name" value="Zinc finger, RanBP2-type"/>
    <property type="match status" value="2"/>
</dbReference>
<feature type="compositionally biased region" description="Acidic residues" evidence="5">
    <location>
        <begin position="527"/>
        <end position="537"/>
    </location>
</feature>
<dbReference type="SMART" id="SM00547">
    <property type="entry name" value="ZnF_RBZ"/>
    <property type="match status" value="2"/>
</dbReference>
<feature type="compositionally biased region" description="Basic and acidic residues" evidence="5">
    <location>
        <begin position="769"/>
        <end position="795"/>
    </location>
</feature>
<dbReference type="GO" id="GO:0008270">
    <property type="term" value="F:zinc ion binding"/>
    <property type="evidence" value="ECO:0007669"/>
    <property type="project" value="UniProtKB-KW"/>
</dbReference>
<evidence type="ECO:0000256" key="3">
    <source>
        <dbReference type="ARBA" id="ARBA00022833"/>
    </source>
</evidence>
<dbReference type="GO" id="GO:0003729">
    <property type="term" value="F:mRNA binding"/>
    <property type="evidence" value="ECO:0000318"/>
    <property type="project" value="GO_Central"/>
</dbReference>
<reference evidence="8" key="1">
    <citation type="journal article" date="2016" name="Nature">
        <title>The genome of the seagrass Zostera marina reveals angiosperm adaptation to the sea.</title>
        <authorList>
            <person name="Olsen J.L."/>
            <person name="Rouze P."/>
            <person name="Verhelst B."/>
            <person name="Lin Y.-C."/>
            <person name="Bayer T."/>
            <person name="Collen J."/>
            <person name="Dattolo E."/>
            <person name="De Paoli E."/>
            <person name="Dittami S."/>
            <person name="Maumus F."/>
            <person name="Michel G."/>
            <person name="Kersting A."/>
            <person name="Lauritano C."/>
            <person name="Lohaus R."/>
            <person name="Toepel M."/>
            <person name="Tonon T."/>
            <person name="Vanneste K."/>
            <person name="Amirebrahimi M."/>
            <person name="Brakel J."/>
            <person name="Bostroem C."/>
            <person name="Chovatia M."/>
            <person name="Grimwood J."/>
            <person name="Jenkins J.W."/>
            <person name="Jueterbock A."/>
            <person name="Mraz A."/>
            <person name="Stam W.T."/>
            <person name="Tice H."/>
            <person name="Bornberg-Bauer E."/>
            <person name="Green P.J."/>
            <person name="Pearson G.A."/>
            <person name="Procaccini G."/>
            <person name="Duarte C.M."/>
            <person name="Schmutz J."/>
            <person name="Reusch T.B.H."/>
            <person name="Van de Peer Y."/>
        </authorList>
    </citation>
    <scope>NUCLEOTIDE SEQUENCE [LARGE SCALE GENOMIC DNA]</scope>
    <source>
        <strain evidence="8">cv. Finnish</strain>
    </source>
</reference>
<organism evidence="7 8">
    <name type="scientific">Zostera marina</name>
    <name type="common">Eelgrass</name>
    <dbReference type="NCBI Taxonomy" id="29655"/>
    <lineage>
        <taxon>Eukaryota</taxon>
        <taxon>Viridiplantae</taxon>
        <taxon>Streptophyta</taxon>
        <taxon>Embryophyta</taxon>
        <taxon>Tracheophyta</taxon>
        <taxon>Spermatophyta</taxon>
        <taxon>Magnoliopsida</taxon>
        <taxon>Liliopsida</taxon>
        <taxon>Zosteraceae</taxon>
        <taxon>Zostera</taxon>
    </lineage>
</organism>
<dbReference type="PROSITE" id="PS50199">
    <property type="entry name" value="ZF_RANBP2_2"/>
    <property type="match status" value="2"/>
</dbReference>
<dbReference type="PROSITE" id="PS01358">
    <property type="entry name" value="ZF_RANBP2_1"/>
    <property type="match status" value="2"/>
</dbReference>
<evidence type="ECO:0000313" key="8">
    <source>
        <dbReference type="Proteomes" id="UP000036987"/>
    </source>
</evidence>
<evidence type="ECO:0000256" key="2">
    <source>
        <dbReference type="ARBA" id="ARBA00022771"/>
    </source>
</evidence>
<feature type="compositionally biased region" description="Polar residues" evidence="5">
    <location>
        <begin position="646"/>
        <end position="658"/>
    </location>
</feature>
<dbReference type="SUPFAM" id="SSF90209">
    <property type="entry name" value="Ran binding protein zinc finger-like"/>
    <property type="match status" value="1"/>
</dbReference>
<feature type="compositionally biased region" description="Acidic residues" evidence="5">
    <location>
        <begin position="615"/>
        <end position="629"/>
    </location>
</feature>
<gene>
    <name evidence="7" type="ORF">ZOSMA_156G00350</name>
</gene>
<accession>A0A0K9PVB6</accession>
<dbReference type="FunFam" id="4.10.1060.10:FF:000014">
    <property type="entry name" value="Putative zinc finger, RanBP2-type"/>
    <property type="match status" value="1"/>
</dbReference>
<dbReference type="InterPro" id="IPR036443">
    <property type="entry name" value="Znf_RanBP2_sf"/>
</dbReference>
<evidence type="ECO:0000256" key="1">
    <source>
        <dbReference type="ARBA" id="ARBA00022723"/>
    </source>
</evidence>
<dbReference type="GO" id="GO:0005737">
    <property type="term" value="C:cytoplasm"/>
    <property type="evidence" value="ECO:0000318"/>
    <property type="project" value="GO_Central"/>
</dbReference>
<feature type="region of interest" description="Disordered" evidence="5">
    <location>
        <begin position="467"/>
        <end position="537"/>
    </location>
</feature>
<feature type="domain" description="RanBP2-type" evidence="6">
    <location>
        <begin position="352"/>
        <end position="381"/>
    </location>
</feature>
<evidence type="ECO:0000256" key="4">
    <source>
        <dbReference type="PROSITE-ProRule" id="PRU00322"/>
    </source>
</evidence>
<feature type="compositionally biased region" description="Acidic residues" evidence="5">
    <location>
        <begin position="559"/>
        <end position="568"/>
    </location>
</feature>
<dbReference type="STRING" id="29655.A0A0K9PVB6"/>
<dbReference type="EMBL" id="LFYR01000611">
    <property type="protein sequence ID" value="KMZ72988.1"/>
    <property type="molecule type" value="Genomic_DNA"/>
</dbReference>
<feature type="domain" description="RanBP2-type" evidence="6">
    <location>
        <begin position="385"/>
        <end position="414"/>
    </location>
</feature>
<dbReference type="OrthoDB" id="448399at2759"/>
<feature type="compositionally biased region" description="Basic and acidic residues" evidence="5">
    <location>
        <begin position="481"/>
        <end position="517"/>
    </location>
</feature>
<feature type="compositionally biased region" description="Basic and acidic residues" evidence="5">
    <location>
        <begin position="679"/>
        <end position="697"/>
    </location>
</feature>
<name>A0A0K9PVB6_ZOSMR</name>
<dbReference type="AlphaFoldDB" id="A0A0K9PVB6"/>